<organism evidence="1 2">
    <name type="scientific">Brachionus plicatilis</name>
    <name type="common">Marine rotifer</name>
    <name type="synonym">Brachionus muelleri</name>
    <dbReference type="NCBI Taxonomy" id="10195"/>
    <lineage>
        <taxon>Eukaryota</taxon>
        <taxon>Metazoa</taxon>
        <taxon>Spiralia</taxon>
        <taxon>Gnathifera</taxon>
        <taxon>Rotifera</taxon>
        <taxon>Eurotatoria</taxon>
        <taxon>Monogononta</taxon>
        <taxon>Pseudotrocha</taxon>
        <taxon>Ploima</taxon>
        <taxon>Brachionidae</taxon>
        <taxon>Brachionus</taxon>
    </lineage>
</organism>
<sequence>MVFPLTKVWMALSFCSNVRIVWNKKNILLDRNIQDLTLIHNRGENKRSKLPREVDEQSTISRYHI</sequence>
<gene>
    <name evidence="1" type="ORF">BpHYR1_002678</name>
</gene>
<proteinExistence type="predicted"/>
<dbReference type="AlphaFoldDB" id="A0A3M7R801"/>
<reference evidence="1 2" key="1">
    <citation type="journal article" date="2018" name="Sci. Rep.">
        <title>Genomic signatures of local adaptation to the degree of environmental predictability in rotifers.</title>
        <authorList>
            <person name="Franch-Gras L."/>
            <person name="Hahn C."/>
            <person name="Garcia-Roger E.M."/>
            <person name="Carmona M.J."/>
            <person name="Serra M."/>
            <person name="Gomez A."/>
        </authorList>
    </citation>
    <scope>NUCLEOTIDE SEQUENCE [LARGE SCALE GENOMIC DNA]</scope>
    <source>
        <strain evidence="1">HYR1</strain>
    </source>
</reference>
<name>A0A3M7R801_BRAPC</name>
<accession>A0A3M7R801</accession>
<keyword evidence="2" id="KW-1185">Reference proteome</keyword>
<protein>
    <submittedName>
        <fullName evidence="1">Uncharacterized protein</fullName>
    </submittedName>
</protein>
<dbReference type="EMBL" id="REGN01004001">
    <property type="protein sequence ID" value="RNA19656.1"/>
    <property type="molecule type" value="Genomic_DNA"/>
</dbReference>
<dbReference type="Proteomes" id="UP000276133">
    <property type="component" value="Unassembled WGS sequence"/>
</dbReference>
<evidence type="ECO:0000313" key="2">
    <source>
        <dbReference type="Proteomes" id="UP000276133"/>
    </source>
</evidence>
<evidence type="ECO:0000313" key="1">
    <source>
        <dbReference type="EMBL" id="RNA19656.1"/>
    </source>
</evidence>
<comment type="caution">
    <text evidence="1">The sequence shown here is derived from an EMBL/GenBank/DDBJ whole genome shotgun (WGS) entry which is preliminary data.</text>
</comment>